<keyword evidence="3 10" id="KW-0145">Chemotaxis</keyword>
<dbReference type="SMART" id="SM00199">
    <property type="entry name" value="SCY"/>
    <property type="match status" value="1"/>
</dbReference>
<dbReference type="PANTHER" id="PTHR12015:SF111">
    <property type="entry name" value="C-C MOTIF CHEMOKINE 17"/>
    <property type="match status" value="1"/>
</dbReference>
<dbReference type="InParanoid" id="A0A3P8W9S4"/>
<comment type="similarity">
    <text evidence="2 10">Belongs to the intercrine beta (chemokine CC) family.</text>
</comment>
<evidence type="ECO:0000256" key="7">
    <source>
        <dbReference type="ARBA" id="ARBA00023157"/>
    </source>
</evidence>
<dbReference type="OMA" id="NVRICAN"/>
<evidence type="ECO:0000256" key="5">
    <source>
        <dbReference type="ARBA" id="ARBA00022525"/>
    </source>
</evidence>
<keyword evidence="13" id="KW-1185">Reference proteome</keyword>
<reference evidence="12" key="2">
    <citation type="submission" date="2025-08" db="UniProtKB">
        <authorList>
            <consortium name="Ensembl"/>
        </authorList>
    </citation>
    <scope>IDENTIFICATION</scope>
</reference>
<dbReference type="RefSeq" id="XP_008331982.1">
    <property type="nucleotide sequence ID" value="XM_008333760.3"/>
</dbReference>
<feature type="chain" id="PRO_5017853505" description="C-C motif chemokine" evidence="10">
    <location>
        <begin position="22"/>
        <end position="100"/>
    </location>
</feature>
<feature type="domain" description="Chemokine interleukin-8-like" evidence="11">
    <location>
        <begin position="25"/>
        <end position="84"/>
    </location>
</feature>
<accession>A0A3P8W9S4</accession>
<dbReference type="InterPro" id="IPR001811">
    <property type="entry name" value="Chemokine_IL8-like_dom"/>
</dbReference>
<evidence type="ECO:0000256" key="9">
    <source>
        <dbReference type="ARBA" id="ARBA00046039"/>
    </source>
</evidence>
<name>A0A3P8W9S4_CYNSE</name>
<keyword evidence="4 10" id="KW-0202">Cytokine</keyword>
<keyword evidence="7" id="KW-1015">Disulfide bond</keyword>
<dbReference type="PANTHER" id="PTHR12015">
    <property type="entry name" value="SMALL INDUCIBLE CYTOKINE A"/>
    <property type="match status" value="1"/>
</dbReference>
<reference evidence="12" key="3">
    <citation type="submission" date="2025-09" db="UniProtKB">
        <authorList>
            <consortium name="Ensembl"/>
        </authorList>
    </citation>
    <scope>IDENTIFICATION</scope>
</reference>
<reference evidence="12 13" key="1">
    <citation type="journal article" date="2014" name="Nat. Genet.">
        <title>Whole-genome sequence of a flatfish provides insights into ZW sex chromosome evolution and adaptation to a benthic lifestyle.</title>
        <authorList>
            <person name="Chen S."/>
            <person name="Zhang G."/>
            <person name="Shao C."/>
            <person name="Huang Q."/>
            <person name="Liu G."/>
            <person name="Zhang P."/>
            <person name="Song W."/>
            <person name="An N."/>
            <person name="Chalopin D."/>
            <person name="Volff J.N."/>
            <person name="Hong Y."/>
            <person name="Li Q."/>
            <person name="Sha Z."/>
            <person name="Zhou H."/>
            <person name="Xie M."/>
            <person name="Yu Q."/>
            <person name="Liu Y."/>
            <person name="Xiang H."/>
            <person name="Wang N."/>
            <person name="Wu K."/>
            <person name="Yang C."/>
            <person name="Zhou Q."/>
            <person name="Liao X."/>
            <person name="Yang L."/>
            <person name="Hu Q."/>
            <person name="Zhang J."/>
            <person name="Meng L."/>
            <person name="Jin L."/>
            <person name="Tian Y."/>
            <person name="Lian J."/>
            <person name="Yang J."/>
            <person name="Miao G."/>
            <person name="Liu S."/>
            <person name="Liang Z."/>
            <person name="Yan F."/>
            <person name="Li Y."/>
            <person name="Sun B."/>
            <person name="Zhang H."/>
            <person name="Zhang J."/>
            <person name="Zhu Y."/>
            <person name="Du M."/>
            <person name="Zhao Y."/>
            <person name="Schartl M."/>
            <person name="Tang Q."/>
            <person name="Wang J."/>
        </authorList>
    </citation>
    <scope>NUCLEOTIDE SEQUENCE</scope>
</reference>
<keyword evidence="8" id="KW-0395">Inflammatory response</keyword>
<dbReference type="PROSITE" id="PS51257">
    <property type="entry name" value="PROKAR_LIPOPROTEIN"/>
    <property type="match status" value="1"/>
</dbReference>
<dbReference type="SUPFAM" id="SSF54117">
    <property type="entry name" value="Interleukin 8-like chemokines"/>
    <property type="match status" value="1"/>
</dbReference>
<evidence type="ECO:0000256" key="6">
    <source>
        <dbReference type="ARBA" id="ARBA00022729"/>
    </source>
</evidence>
<dbReference type="GeneTree" id="ENSGT00990000203766"/>
<comment type="subcellular location">
    <subcellularLocation>
        <location evidence="1 10">Secreted</location>
    </subcellularLocation>
</comment>
<evidence type="ECO:0000256" key="8">
    <source>
        <dbReference type="ARBA" id="ARBA00023198"/>
    </source>
</evidence>
<comment type="function">
    <text evidence="9">Chemokine, which displays chemotactic activity for T lymphocytes, preferentially Th2 cells, but not monocytes or granulocytes. Therefore plays an important role in a wide range of inflammatory and immunological processes. Acts by binding to CCR4 at T-cell surface. Mediates GM-CSF/CSF2-driven pain and inflammation. In the brain, required to maintain the typical, highly branched morphology of hippocampal microglia under homeostatic conditions. May be important for the appropriate adaptation of microglial morphology and synaptic plasticity to acute lipopolysaccharide (LPS)-induced neuroinflammation. Plays a role in wound healing, mainly by inducing fibroblast migration into the wound.</text>
</comment>
<proteinExistence type="inferred from homology"/>
<dbReference type="InterPro" id="IPR000827">
    <property type="entry name" value="Chemokine_CC_CS"/>
</dbReference>
<keyword evidence="5 10" id="KW-0964">Secreted</keyword>
<evidence type="ECO:0000259" key="11">
    <source>
        <dbReference type="SMART" id="SM00199"/>
    </source>
</evidence>
<evidence type="ECO:0000256" key="10">
    <source>
        <dbReference type="RuleBase" id="RU361150"/>
    </source>
</evidence>
<evidence type="ECO:0000256" key="1">
    <source>
        <dbReference type="ARBA" id="ARBA00004613"/>
    </source>
</evidence>
<dbReference type="Proteomes" id="UP000265120">
    <property type="component" value="Chromosome 20"/>
</dbReference>
<dbReference type="GO" id="GO:0008009">
    <property type="term" value="F:chemokine activity"/>
    <property type="evidence" value="ECO:0007669"/>
    <property type="project" value="InterPro"/>
</dbReference>
<dbReference type="GO" id="GO:0006955">
    <property type="term" value="P:immune response"/>
    <property type="evidence" value="ECO:0007669"/>
    <property type="project" value="InterPro"/>
</dbReference>
<keyword evidence="6 10" id="KW-0732">Signal</keyword>
<dbReference type="InterPro" id="IPR036048">
    <property type="entry name" value="Interleukin_8-like_sf"/>
</dbReference>
<dbReference type="GO" id="GO:0005615">
    <property type="term" value="C:extracellular space"/>
    <property type="evidence" value="ECO:0007669"/>
    <property type="project" value="UniProtKB-KW"/>
</dbReference>
<dbReference type="PROSITE" id="PS00472">
    <property type="entry name" value="SMALL_CYTOKINES_CC"/>
    <property type="match status" value="1"/>
</dbReference>
<dbReference type="InterPro" id="IPR039809">
    <property type="entry name" value="Chemokine_b/g/d"/>
</dbReference>
<evidence type="ECO:0000256" key="3">
    <source>
        <dbReference type="ARBA" id="ARBA00022500"/>
    </source>
</evidence>
<organism evidence="12 13">
    <name type="scientific">Cynoglossus semilaevis</name>
    <name type="common">Tongue sole</name>
    <dbReference type="NCBI Taxonomy" id="244447"/>
    <lineage>
        <taxon>Eukaryota</taxon>
        <taxon>Metazoa</taxon>
        <taxon>Chordata</taxon>
        <taxon>Craniata</taxon>
        <taxon>Vertebrata</taxon>
        <taxon>Euteleostomi</taxon>
        <taxon>Actinopterygii</taxon>
        <taxon>Neopterygii</taxon>
        <taxon>Teleostei</taxon>
        <taxon>Neoteleostei</taxon>
        <taxon>Acanthomorphata</taxon>
        <taxon>Carangaria</taxon>
        <taxon>Pleuronectiformes</taxon>
        <taxon>Pleuronectoidei</taxon>
        <taxon>Cynoglossidae</taxon>
        <taxon>Cynoglossinae</taxon>
        <taxon>Cynoglossus</taxon>
    </lineage>
</organism>
<dbReference type="GeneID" id="103395910"/>
<protein>
    <recommendedName>
        <fullName evidence="10">C-C motif chemokine</fullName>
    </recommendedName>
</protein>
<dbReference type="Gene3D" id="2.40.50.40">
    <property type="match status" value="1"/>
</dbReference>
<dbReference type="KEGG" id="csem:103395910"/>
<dbReference type="GO" id="GO:0006954">
    <property type="term" value="P:inflammatory response"/>
    <property type="evidence" value="ECO:0007669"/>
    <property type="project" value="UniProtKB-KW"/>
</dbReference>
<dbReference type="Pfam" id="PF00048">
    <property type="entry name" value="IL8"/>
    <property type="match status" value="1"/>
</dbReference>
<evidence type="ECO:0000256" key="2">
    <source>
        <dbReference type="ARBA" id="ARBA00010868"/>
    </source>
</evidence>
<feature type="signal peptide" evidence="10">
    <location>
        <begin position="1"/>
        <end position="21"/>
    </location>
</feature>
<dbReference type="Ensembl" id="ENSCSET00000021589.1">
    <property type="protein sequence ID" value="ENSCSEP00000021315.1"/>
    <property type="gene ID" value="ENSCSEG00000013611.1"/>
</dbReference>
<evidence type="ECO:0000313" key="13">
    <source>
        <dbReference type="Proteomes" id="UP000265120"/>
    </source>
</evidence>
<evidence type="ECO:0000256" key="4">
    <source>
        <dbReference type="ARBA" id="ARBA00022514"/>
    </source>
</evidence>
<dbReference type="AlphaFoldDB" id="A0A3P8W9S4"/>
<evidence type="ECO:0000313" key="12">
    <source>
        <dbReference type="Ensembl" id="ENSCSEP00000021315.1"/>
    </source>
</evidence>
<dbReference type="OrthoDB" id="9930747at2759"/>
<sequence>MKYLCLAALVLVATMVSTVTAQGGIASCCRRHSKTQINREHLTHYYEQHRPPCPIKAVVFYVIGGARICADPNKVWTKTSKAFLDGVHYQRQHTSSKVSF</sequence>